<dbReference type="AlphaFoldDB" id="A0A813GDR8"/>
<sequence>MSMSILPNSTLLPSAWGSPADASAQRLVSLESNVASMSKKLNDFLQITQQHFASLHDELSELRKTSGTAGYSPSRQDESASQQGLLALRSETGSITAQLAELREEHDTAIDQLGQITVQVARAAADASNRSENRLLAHLDTKLAEIAKSFHAPDKTCPSPTNVTKDRTLSRSQSQGSHLLKSIDEVRVGSSHRTGSRGLGGVATPPQPGGQRAPSMPPFQHPEPAWGPSPEGGACFQSGPAFSPVSNFRQAPAPLPFQVQQAQSHPNVAYGQMASARQPVSQAFAPAGQQQHQQQQYQQQQQQQQQQQPVSQSVRQTSVASPGQHFSQIVSGGSSMLPVAGAPMRSGRHSYTSTPMRGPSREVSQEGSVKRYVM</sequence>
<evidence type="ECO:0000313" key="2">
    <source>
        <dbReference type="EMBL" id="CAE8625297.1"/>
    </source>
</evidence>
<feature type="compositionally biased region" description="Polar residues" evidence="1">
    <location>
        <begin position="309"/>
        <end position="334"/>
    </location>
</feature>
<feature type="compositionally biased region" description="Polar residues" evidence="1">
    <location>
        <begin position="65"/>
        <end position="83"/>
    </location>
</feature>
<accession>A0A813GDR8</accession>
<gene>
    <name evidence="2" type="ORF">PGLA1383_LOCUS42303</name>
</gene>
<name>A0A813GDR8_POLGL</name>
<feature type="region of interest" description="Disordered" evidence="1">
    <location>
        <begin position="151"/>
        <end position="249"/>
    </location>
</feature>
<feature type="region of interest" description="Disordered" evidence="1">
    <location>
        <begin position="64"/>
        <end position="83"/>
    </location>
</feature>
<dbReference type="EMBL" id="CAJNNV010028633">
    <property type="protein sequence ID" value="CAE8625297.1"/>
    <property type="molecule type" value="Genomic_DNA"/>
</dbReference>
<feature type="compositionally biased region" description="Pro residues" evidence="1">
    <location>
        <begin position="215"/>
        <end position="227"/>
    </location>
</feature>
<evidence type="ECO:0000313" key="3">
    <source>
        <dbReference type="Proteomes" id="UP000654075"/>
    </source>
</evidence>
<dbReference type="Proteomes" id="UP000654075">
    <property type="component" value="Unassembled WGS sequence"/>
</dbReference>
<feature type="region of interest" description="Disordered" evidence="1">
    <location>
        <begin position="282"/>
        <end position="374"/>
    </location>
</feature>
<reference evidence="2" key="1">
    <citation type="submission" date="2021-02" db="EMBL/GenBank/DDBJ databases">
        <authorList>
            <person name="Dougan E. K."/>
            <person name="Rhodes N."/>
            <person name="Thang M."/>
            <person name="Chan C."/>
        </authorList>
    </citation>
    <scope>NUCLEOTIDE SEQUENCE</scope>
</reference>
<comment type="caution">
    <text evidence="2">The sequence shown here is derived from an EMBL/GenBank/DDBJ whole genome shotgun (WGS) entry which is preliminary data.</text>
</comment>
<evidence type="ECO:0000256" key="1">
    <source>
        <dbReference type="SAM" id="MobiDB-lite"/>
    </source>
</evidence>
<feature type="compositionally biased region" description="Low complexity" evidence="1">
    <location>
        <begin position="289"/>
        <end position="308"/>
    </location>
</feature>
<proteinExistence type="predicted"/>
<keyword evidence="3" id="KW-1185">Reference proteome</keyword>
<organism evidence="2 3">
    <name type="scientific">Polarella glacialis</name>
    <name type="common">Dinoflagellate</name>
    <dbReference type="NCBI Taxonomy" id="89957"/>
    <lineage>
        <taxon>Eukaryota</taxon>
        <taxon>Sar</taxon>
        <taxon>Alveolata</taxon>
        <taxon>Dinophyceae</taxon>
        <taxon>Suessiales</taxon>
        <taxon>Suessiaceae</taxon>
        <taxon>Polarella</taxon>
    </lineage>
</organism>
<protein>
    <submittedName>
        <fullName evidence="2">Uncharacterized protein</fullName>
    </submittedName>
</protein>